<dbReference type="Pfam" id="PF13306">
    <property type="entry name" value="LRR_5"/>
    <property type="match status" value="1"/>
</dbReference>
<evidence type="ECO:0000313" key="1">
    <source>
        <dbReference type="EMBL" id="MEQ2365016.1"/>
    </source>
</evidence>
<dbReference type="SUPFAM" id="SSF52058">
    <property type="entry name" value="L domain-like"/>
    <property type="match status" value="1"/>
</dbReference>
<comment type="caution">
    <text evidence="1">The sequence shown here is derived from an EMBL/GenBank/DDBJ whole genome shotgun (WGS) entry which is preliminary data.</text>
</comment>
<accession>A0ABV1B3Q4</accession>
<dbReference type="InterPro" id="IPR026906">
    <property type="entry name" value="LRR_5"/>
</dbReference>
<reference evidence="1 2" key="1">
    <citation type="submission" date="2024-03" db="EMBL/GenBank/DDBJ databases">
        <title>Human intestinal bacterial collection.</title>
        <authorList>
            <person name="Pauvert C."/>
            <person name="Hitch T.C.A."/>
            <person name="Clavel T."/>
        </authorList>
    </citation>
    <scope>NUCLEOTIDE SEQUENCE [LARGE SCALE GENOMIC DNA]</scope>
    <source>
        <strain evidence="1 2">CLA-AA-H190</strain>
    </source>
</reference>
<proteinExistence type="predicted"/>
<dbReference type="InterPro" id="IPR032675">
    <property type="entry name" value="LRR_dom_sf"/>
</dbReference>
<keyword evidence="2" id="KW-1185">Reference proteome</keyword>
<dbReference type="EMBL" id="JBBMEK010000079">
    <property type="protein sequence ID" value="MEQ2365016.1"/>
    <property type="molecule type" value="Genomic_DNA"/>
</dbReference>
<evidence type="ECO:0000313" key="2">
    <source>
        <dbReference type="Proteomes" id="UP001469749"/>
    </source>
</evidence>
<organism evidence="1 2">
    <name type="scientific">Coprococcus intestinihominis</name>
    <dbReference type="NCBI Taxonomy" id="3133154"/>
    <lineage>
        <taxon>Bacteria</taxon>
        <taxon>Bacillati</taxon>
        <taxon>Bacillota</taxon>
        <taxon>Clostridia</taxon>
        <taxon>Lachnospirales</taxon>
        <taxon>Lachnospiraceae</taxon>
        <taxon>Coprococcus</taxon>
    </lineage>
</organism>
<dbReference type="Gene3D" id="3.80.10.10">
    <property type="entry name" value="Ribonuclease Inhibitor"/>
    <property type="match status" value="1"/>
</dbReference>
<dbReference type="RefSeq" id="WP_349084859.1">
    <property type="nucleotide sequence ID" value="NZ_JBBMEK010000079.1"/>
</dbReference>
<name>A0ABV1B3Q4_9FIRM</name>
<protein>
    <submittedName>
        <fullName evidence="1">Leucine-rich repeat domain-containing protein</fullName>
    </submittedName>
</protein>
<gene>
    <name evidence="1" type="ORF">WMO25_07880</name>
</gene>
<dbReference type="Proteomes" id="UP001469749">
    <property type="component" value="Unassembled WGS sequence"/>
</dbReference>
<sequence>MKRYKVTVPNRHNLPQSFGVNEYDDHIKLSAYLSNNINSVDIPTQISEKPVTVVGADCFFNHGEITEISFPDTLTNIEAQAFAMCKGIKELILPGSIKEIESYAFRDCTGLKKIILPSSLKTLKQGTFAFTYLPDDVKITLNEGLETIQSKVFSGGGVNLGFTVKLPSTVKQLADDAFDPEIRVIRINYDKHIPLQHSVKAAQVIREAISESDLNDHIDTSIDLLRRIRQKYNLGLLNDHECEKLFYEEFYKGFFGYLKSKRLKAKICDNNWNLFIKDYNLWREGNTTPSNANESWLFYVDSEPASQTDKTCFFKLMESYSVPLAYFKPISDNCVFPSLHYDMYGTYMAGTVKFELIDDSGLYTCNNPIDKQFVLTDKTGLKAYIAVNRPAKKDELHNLMATAFVGTGTIDGYTSSRAREIYISIKEQQTVWFWFSVGSDDLDVLHHFPLWDSYNAFETERQEKIHEHILNLMYRIDNESHE</sequence>